<evidence type="ECO:0000313" key="5">
    <source>
        <dbReference type="EMBL" id="WOB11044.1"/>
    </source>
</evidence>
<keyword evidence="2" id="KW-0238">DNA-binding</keyword>
<dbReference type="PANTHER" id="PTHR46796">
    <property type="entry name" value="HTH-TYPE TRANSCRIPTIONAL ACTIVATOR RHAS-RELATED"/>
    <property type="match status" value="1"/>
</dbReference>
<dbReference type="SUPFAM" id="SSF46689">
    <property type="entry name" value="Homeodomain-like"/>
    <property type="match status" value="2"/>
</dbReference>
<evidence type="ECO:0000256" key="1">
    <source>
        <dbReference type="ARBA" id="ARBA00023015"/>
    </source>
</evidence>
<dbReference type="SMART" id="SM00342">
    <property type="entry name" value="HTH_ARAC"/>
    <property type="match status" value="1"/>
</dbReference>
<dbReference type="InterPro" id="IPR050204">
    <property type="entry name" value="AraC_XylS_family_regulators"/>
</dbReference>
<name>A0ABZ0D1I0_9BURK</name>
<accession>A0ABZ0D1I0</accession>
<proteinExistence type="predicted"/>
<reference evidence="5 6" key="1">
    <citation type="submission" date="2023-10" db="EMBL/GenBank/DDBJ databases">
        <title>Bacteria for the degradation of biodegradable plastic PBAT(Polybutylene adipate terephthalate).</title>
        <authorList>
            <person name="Weon H.-Y."/>
            <person name="Yeon J."/>
        </authorList>
    </citation>
    <scope>NUCLEOTIDE SEQUENCE [LARGE SCALE GENOMIC DNA]</scope>
    <source>
        <strain evidence="5 6">SBD 7-3</strain>
    </source>
</reference>
<evidence type="ECO:0000259" key="4">
    <source>
        <dbReference type="PROSITE" id="PS01124"/>
    </source>
</evidence>
<dbReference type="InterPro" id="IPR003313">
    <property type="entry name" value="AraC-bd"/>
</dbReference>
<protein>
    <submittedName>
        <fullName evidence="5">AraC family transcriptional regulator</fullName>
    </submittedName>
</protein>
<evidence type="ECO:0000313" key="6">
    <source>
        <dbReference type="Proteomes" id="UP001303946"/>
    </source>
</evidence>
<dbReference type="InterPro" id="IPR009057">
    <property type="entry name" value="Homeodomain-like_sf"/>
</dbReference>
<organism evidence="5 6">
    <name type="scientific">Piscinibacter gummiphilus</name>
    <dbReference type="NCBI Taxonomy" id="946333"/>
    <lineage>
        <taxon>Bacteria</taxon>
        <taxon>Pseudomonadati</taxon>
        <taxon>Pseudomonadota</taxon>
        <taxon>Betaproteobacteria</taxon>
        <taxon>Burkholderiales</taxon>
        <taxon>Sphaerotilaceae</taxon>
        <taxon>Piscinibacter</taxon>
    </lineage>
</organism>
<gene>
    <name evidence="5" type="ORF">RXV79_16875</name>
</gene>
<dbReference type="SUPFAM" id="SSF51215">
    <property type="entry name" value="Regulatory protein AraC"/>
    <property type="match status" value="1"/>
</dbReference>
<dbReference type="Pfam" id="PF02311">
    <property type="entry name" value="AraC_binding"/>
    <property type="match status" value="1"/>
</dbReference>
<keyword evidence="3" id="KW-0804">Transcription</keyword>
<dbReference type="InterPro" id="IPR037923">
    <property type="entry name" value="HTH-like"/>
</dbReference>
<keyword evidence="6" id="KW-1185">Reference proteome</keyword>
<dbReference type="InterPro" id="IPR018060">
    <property type="entry name" value="HTH_AraC"/>
</dbReference>
<dbReference type="Gene3D" id="1.10.10.60">
    <property type="entry name" value="Homeodomain-like"/>
    <property type="match status" value="1"/>
</dbReference>
<dbReference type="Pfam" id="PF12833">
    <property type="entry name" value="HTH_18"/>
    <property type="match status" value="1"/>
</dbReference>
<evidence type="ECO:0000256" key="3">
    <source>
        <dbReference type="ARBA" id="ARBA00023163"/>
    </source>
</evidence>
<evidence type="ECO:0000256" key="2">
    <source>
        <dbReference type="ARBA" id="ARBA00023125"/>
    </source>
</evidence>
<dbReference type="PROSITE" id="PS01124">
    <property type="entry name" value="HTH_ARAC_FAMILY_2"/>
    <property type="match status" value="1"/>
</dbReference>
<dbReference type="PANTHER" id="PTHR46796:SF2">
    <property type="entry name" value="TRANSCRIPTIONAL REGULATORY PROTEIN"/>
    <property type="match status" value="1"/>
</dbReference>
<keyword evidence="1" id="KW-0805">Transcription regulation</keyword>
<dbReference type="EMBL" id="CP136336">
    <property type="protein sequence ID" value="WOB11044.1"/>
    <property type="molecule type" value="Genomic_DNA"/>
</dbReference>
<sequence>MAAPWPGVHFTHIDSARHFPRHWHDTYGVGLIDDGAHHSASGRGAVQAYAGDLISTNPGEVHDGRPHGAPARRWRMVYMDAAALQASTLSPGDNASTALALTRPVFDDPPLRQALRRLFALAQDAEALALDEAWASVCGQLLARHAGLAASRPAASPALHQVRDQLADDLTHTPTLAELATLAGLSRFQVLRHFADAYGMPPHAWLRQQRVLRARALISAGQGLAEAAAACGFADQSHMTRSFVQQFGFTPGAWQHASLQ</sequence>
<feature type="domain" description="HTH araC/xylS-type" evidence="4">
    <location>
        <begin position="160"/>
        <end position="257"/>
    </location>
</feature>
<dbReference type="Proteomes" id="UP001303946">
    <property type="component" value="Chromosome"/>
</dbReference>